<keyword evidence="3" id="KW-1185">Reference proteome</keyword>
<dbReference type="EMBL" id="JAQIFT010000062">
    <property type="protein sequence ID" value="MDA3733455.1"/>
    <property type="molecule type" value="Genomic_DNA"/>
</dbReference>
<name>A0AA42DQP1_9FIRM</name>
<comment type="caution">
    <text evidence="2">The sequence shown here is derived from an EMBL/GenBank/DDBJ whole genome shotgun (WGS) entry which is preliminary data.</text>
</comment>
<proteinExistence type="predicted"/>
<dbReference type="PROSITE" id="PS51257">
    <property type="entry name" value="PROKAR_LIPOPROTEIN"/>
    <property type="match status" value="1"/>
</dbReference>
<sequence length="255" mass="28162">MKNQLTKRLATLGIASICAVGALTGCATTKASVPTPPQVSTNSEAITAPQQTSPMGMRPMMTIDGNRYVFLNNGEAFKLEESQLGKEISKQNDGTLFELTNYDPAFRMAFESNGEFYICENVGKADDTPIDIKEYLQAANLQQHIMFTDIFDHMGGSILNMLEKEDSIKLLDALTHAKVATLETSDYEAIAKAQTEGLSYRVEFSLDDHTTFTSYIIPSMNYITIGDYTCVLEDLDDQIGSYFEGLEASESITYN</sequence>
<accession>A0AA42DQP1</accession>
<dbReference type="AlphaFoldDB" id="A0AA42DQP1"/>
<feature type="signal peptide" evidence="1">
    <location>
        <begin position="1"/>
        <end position="31"/>
    </location>
</feature>
<organism evidence="2 3">
    <name type="scientific">Holtiella tumoricola</name>
    <dbReference type="NCBI Taxonomy" id="3018743"/>
    <lineage>
        <taxon>Bacteria</taxon>
        <taxon>Bacillati</taxon>
        <taxon>Bacillota</taxon>
        <taxon>Clostridia</taxon>
        <taxon>Lachnospirales</taxon>
        <taxon>Cellulosilyticaceae</taxon>
        <taxon>Holtiella</taxon>
    </lineage>
</organism>
<reference evidence="2" key="1">
    <citation type="journal article" date="2023" name="Int. J. Syst. Evol. Microbiol.">
        <title>&lt;i&gt;Holtiella tumoricola&lt;/i&gt; gen. nov. sp. nov., isolated from a human clinical sample.</title>
        <authorList>
            <person name="Allen-Vercoe E."/>
            <person name="Daigneault M.C."/>
            <person name="Vancuren S.J."/>
            <person name="Cochrane K."/>
            <person name="O'Neal L.L."/>
            <person name="Sankaranarayanan K."/>
            <person name="Lawson P.A."/>
        </authorList>
    </citation>
    <scope>NUCLEOTIDE SEQUENCE</scope>
    <source>
        <strain evidence="2">CC70A</strain>
    </source>
</reference>
<dbReference type="Proteomes" id="UP001169242">
    <property type="component" value="Unassembled WGS sequence"/>
</dbReference>
<protein>
    <submittedName>
        <fullName evidence="2">Uncharacterized protein</fullName>
    </submittedName>
</protein>
<evidence type="ECO:0000256" key="1">
    <source>
        <dbReference type="SAM" id="SignalP"/>
    </source>
</evidence>
<evidence type="ECO:0000313" key="3">
    <source>
        <dbReference type="Proteomes" id="UP001169242"/>
    </source>
</evidence>
<dbReference type="RefSeq" id="WP_271013275.1">
    <property type="nucleotide sequence ID" value="NZ_JAQIFT010000062.1"/>
</dbReference>
<keyword evidence="1" id="KW-0732">Signal</keyword>
<feature type="chain" id="PRO_5041435866" evidence="1">
    <location>
        <begin position="32"/>
        <end position="255"/>
    </location>
</feature>
<gene>
    <name evidence="2" type="ORF">PBV87_18405</name>
</gene>
<evidence type="ECO:0000313" key="2">
    <source>
        <dbReference type="EMBL" id="MDA3733455.1"/>
    </source>
</evidence>